<organism evidence="7 8">
    <name type="scientific">Microbacterium binotii</name>
    <dbReference type="NCBI Taxonomy" id="462710"/>
    <lineage>
        <taxon>Bacteria</taxon>
        <taxon>Bacillati</taxon>
        <taxon>Actinomycetota</taxon>
        <taxon>Actinomycetes</taxon>
        <taxon>Micrococcales</taxon>
        <taxon>Microbacteriaceae</taxon>
        <taxon>Microbacterium</taxon>
    </lineage>
</organism>
<keyword evidence="2 5" id="KW-0812">Transmembrane</keyword>
<dbReference type="PANTHER" id="PTHR43077">
    <property type="entry name" value="TRANSPORT PERMEASE YVFS-RELATED"/>
    <property type="match status" value="1"/>
</dbReference>
<dbReference type="Gene3D" id="3.40.1710.10">
    <property type="entry name" value="abc type-2 transporter like domain"/>
    <property type="match status" value="1"/>
</dbReference>
<reference evidence="8" key="1">
    <citation type="journal article" date="2019" name="Int. J. Syst. Evol. Microbiol.">
        <title>The Global Catalogue of Microorganisms (GCM) 10K type strain sequencing project: providing services to taxonomists for standard genome sequencing and annotation.</title>
        <authorList>
            <consortium name="The Broad Institute Genomics Platform"/>
            <consortium name="The Broad Institute Genome Sequencing Center for Infectious Disease"/>
            <person name="Wu L."/>
            <person name="Ma J."/>
        </authorList>
    </citation>
    <scope>NUCLEOTIDE SEQUENCE [LARGE SCALE GENOMIC DNA]</scope>
    <source>
        <strain evidence="8">JCM 16365</strain>
    </source>
</reference>
<dbReference type="Proteomes" id="UP001500274">
    <property type="component" value="Unassembled WGS sequence"/>
</dbReference>
<name>A0ABP6BP23_9MICO</name>
<feature type="transmembrane region" description="Helical" evidence="5">
    <location>
        <begin position="477"/>
        <end position="502"/>
    </location>
</feature>
<dbReference type="InterPro" id="IPR011049">
    <property type="entry name" value="Serralysin-like_metalloprot_C"/>
</dbReference>
<accession>A0ABP6BP23</accession>
<evidence type="ECO:0000256" key="3">
    <source>
        <dbReference type="ARBA" id="ARBA00022989"/>
    </source>
</evidence>
<comment type="caution">
    <text evidence="7">The sequence shown here is derived from an EMBL/GenBank/DDBJ whole genome shotgun (WGS) entry which is preliminary data.</text>
</comment>
<proteinExistence type="predicted"/>
<sequence>MTVPIERSHARRPVTWLTVLGIVLLPVIIGGLLVAALYNPVERLENMSAAIVNDDKPVEINGQLAPLGRQLTAGLVEGSSDVPSNIDWTISNDEDAAAGLADGTYSAVITIPENFSAAATSTAPGSTPEQATISVESAPDGRVVDEAITAQITQTAASVFGSAVSQQYLTNVLLGFTTLHDQLGDAASGAKQLADGSASAAQGATELSSGVGQLATGADQLASGASQAATGAAALPGGAQQLASGARQLSDGAGKLAVGLDAASGAVVNQDLKNAAAATTTAANSALTQTQKLGATLGGLVQECYVTYGPTAALCADLLATIGDAENPAPGTVAGIGTAAGTAAGYGQGTADGIDKLMTDTSAGIAQAAAGARDLQSGAGDLATGADQLAAGAAQLSSGVTQLAGGASSLASGANQASTGATSLADGVTQLSSGAGSLASGLDTAVDQVPTYTDEQAQQTASVVAEPVSAQGIGSSLFGAAAIPLLTALVLWFGGLGSYVAFQAVSARALTSRRSSVALALRAFAPGAILGAVQGLLVAGVVQLAANYDWADWSIFAAICVLAGVAFAAVNQALVAVFGGAGRWIGAIIGAFVVATGVVSTVPGVLTSIASVLPVQPAYAAMLGALTSAGGVTAGVTTLVVWLLLSLVATTVVVSRRRTVSARAALA</sequence>
<dbReference type="Pfam" id="PF12698">
    <property type="entry name" value="ABC2_membrane_3"/>
    <property type="match status" value="1"/>
</dbReference>
<feature type="transmembrane region" description="Helical" evidence="5">
    <location>
        <begin position="584"/>
        <end position="606"/>
    </location>
</feature>
<feature type="domain" description="ABC-2 type transporter transmembrane" evidence="6">
    <location>
        <begin position="19"/>
        <end position="144"/>
    </location>
</feature>
<evidence type="ECO:0000256" key="2">
    <source>
        <dbReference type="ARBA" id="ARBA00022692"/>
    </source>
</evidence>
<protein>
    <recommendedName>
        <fullName evidence="6">ABC-2 type transporter transmembrane domain-containing protein</fullName>
    </recommendedName>
</protein>
<feature type="transmembrane region" description="Helical" evidence="5">
    <location>
        <begin position="523"/>
        <end position="547"/>
    </location>
</feature>
<evidence type="ECO:0000256" key="4">
    <source>
        <dbReference type="ARBA" id="ARBA00023136"/>
    </source>
</evidence>
<dbReference type="NCBIfam" id="TIGR03061">
    <property type="entry name" value="pip_yhgE_Nterm"/>
    <property type="match status" value="1"/>
</dbReference>
<dbReference type="Gene3D" id="1.10.287.950">
    <property type="entry name" value="Methyl-accepting chemotaxis protein"/>
    <property type="match status" value="1"/>
</dbReference>
<feature type="transmembrane region" description="Helical" evidence="5">
    <location>
        <begin position="553"/>
        <end position="577"/>
    </location>
</feature>
<comment type="subcellular location">
    <subcellularLocation>
        <location evidence="1">Membrane</location>
        <topology evidence="1">Multi-pass membrane protein</topology>
    </subcellularLocation>
</comment>
<gene>
    <name evidence="7" type="ORF">GCM10009862_18620</name>
</gene>
<dbReference type="EMBL" id="BAAARI010000012">
    <property type="protein sequence ID" value="GAA2579673.1"/>
    <property type="molecule type" value="Genomic_DNA"/>
</dbReference>
<dbReference type="SUPFAM" id="SSF101967">
    <property type="entry name" value="Adhesin YadA, collagen-binding domain"/>
    <property type="match status" value="1"/>
</dbReference>
<keyword evidence="3 5" id="KW-1133">Transmembrane helix</keyword>
<keyword evidence="4 5" id="KW-0472">Membrane</keyword>
<dbReference type="InterPro" id="IPR023908">
    <property type="entry name" value="xxxLxxG_rpt"/>
</dbReference>
<dbReference type="InterPro" id="IPR013525">
    <property type="entry name" value="ABC2_TM"/>
</dbReference>
<evidence type="ECO:0000313" key="7">
    <source>
        <dbReference type="EMBL" id="GAA2579673.1"/>
    </source>
</evidence>
<dbReference type="RefSeq" id="WP_344228889.1">
    <property type="nucleotide sequence ID" value="NZ_BAAARI010000012.1"/>
</dbReference>
<evidence type="ECO:0000256" key="5">
    <source>
        <dbReference type="SAM" id="Phobius"/>
    </source>
</evidence>
<dbReference type="PANTHER" id="PTHR43077:SF10">
    <property type="entry name" value="TRANSPORT PERMEASE PROTEIN"/>
    <property type="match status" value="1"/>
</dbReference>
<dbReference type="InterPro" id="IPR051328">
    <property type="entry name" value="T7SS_ABC-Transporter"/>
</dbReference>
<dbReference type="NCBIfam" id="TIGR03057">
    <property type="entry name" value="xxxLxxG_by_4"/>
    <property type="match status" value="9"/>
</dbReference>
<feature type="transmembrane region" description="Helical" evidence="5">
    <location>
        <begin position="14"/>
        <end position="38"/>
    </location>
</feature>
<evidence type="ECO:0000313" key="8">
    <source>
        <dbReference type="Proteomes" id="UP001500274"/>
    </source>
</evidence>
<dbReference type="InterPro" id="IPR017500">
    <property type="entry name" value="Phage_infect_YhgE_N"/>
</dbReference>
<feature type="transmembrane region" description="Helical" evidence="5">
    <location>
        <begin position="618"/>
        <end position="648"/>
    </location>
</feature>
<keyword evidence="8" id="KW-1185">Reference proteome</keyword>
<evidence type="ECO:0000256" key="1">
    <source>
        <dbReference type="ARBA" id="ARBA00004141"/>
    </source>
</evidence>
<evidence type="ECO:0000259" key="6">
    <source>
        <dbReference type="Pfam" id="PF12698"/>
    </source>
</evidence>